<dbReference type="PANTHER" id="PTHR24298:SF47">
    <property type="entry name" value="CYTOCHROME P450 77A4"/>
    <property type="match status" value="1"/>
</dbReference>
<dbReference type="InterPro" id="IPR036396">
    <property type="entry name" value="Cyt_P450_sf"/>
</dbReference>
<dbReference type="SUPFAM" id="SSF48264">
    <property type="entry name" value="Cytochrome P450"/>
    <property type="match status" value="1"/>
</dbReference>
<dbReference type="InterPro" id="IPR051103">
    <property type="entry name" value="Plant_metabolite_P450s"/>
</dbReference>
<dbReference type="GO" id="GO:0016709">
    <property type="term" value="F:oxidoreductase activity, acting on paired donors, with incorporation or reduction of molecular oxygen, NAD(P)H as one donor, and incorporation of one atom of oxygen"/>
    <property type="evidence" value="ECO:0007669"/>
    <property type="project" value="TreeGrafter"/>
</dbReference>
<keyword evidence="8" id="KW-1185">Reference proteome</keyword>
<keyword evidence="2" id="KW-0812">Transmembrane</keyword>
<dbReference type="InterPro" id="IPR002401">
    <property type="entry name" value="Cyt_P450_E_grp-I"/>
</dbReference>
<evidence type="ECO:0000256" key="2">
    <source>
        <dbReference type="ARBA" id="ARBA00022692"/>
    </source>
</evidence>
<keyword evidence="4" id="KW-1133">Transmembrane helix</keyword>
<dbReference type="GO" id="GO:0020037">
    <property type="term" value="F:heme binding"/>
    <property type="evidence" value="ECO:0007669"/>
    <property type="project" value="InterPro"/>
</dbReference>
<evidence type="ECO:0000256" key="6">
    <source>
        <dbReference type="PIRSR" id="PIRSR602401-1"/>
    </source>
</evidence>
<dbReference type="PANTHER" id="PTHR24298">
    <property type="entry name" value="FLAVONOID 3'-MONOOXYGENASE-RELATED"/>
    <property type="match status" value="1"/>
</dbReference>
<comment type="subcellular location">
    <subcellularLocation>
        <location evidence="1">Membrane</location>
        <topology evidence="1">Single-pass membrane protein</topology>
    </subcellularLocation>
</comment>
<evidence type="ECO:0000256" key="1">
    <source>
        <dbReference type="ARBA" id="ARBA00004167"/>
    </source>
</evidence>
<dbReference type="InterPro" id="IPR001128">
    <property type="entry name" value="Cyt_P450"/>
</dbReference>
<keyword evidence="3 6" id="KW-0479">Metal-binding</keyword>
<evidence type="ECO:0000313" key="7">
    <source>
        <dbReference type="EMBL" id="WOL13075.1"/>
    </source>
</evidence>
<proteinExistence type="predicted"/>
<dbReference type="Proteomes" id="UP001327560">
    <property type="component" value="Chromosome 7"/>
</dbReference>
<dbReference type="GO" id="GO:0005506">
    <property type="term" value="F:iron ion binding"/>
    <property type="evidence" value="ECO:0007669"/>
    <property type="project" value="InterPro"/>
</dbReference>
<evidence type="ECO:0000256" key="3">
    <source>
        <dbReference type="ARBA" id="ARBA00022723"/>
    </source>
</evidence>
<dbReference type="PRINTS" id="PR00463">
    <property type="entry name" value="EP450I"/>
</dbReference>
<evidence type="ECO:0000313" key="8">
    <source>
        <dbReference type="Proteomes" id="UP001327560"/>
    </source>
</evidence>
<dbReference type="Gene3D" id="1.10.630.10">
    <property type="entry name" value="Cytochrome P450"/>
    <property type="match status" value="1"/>
</dbReference>
<name>A0AAQ3KQW3_9LILI</name>
<evidence type="ECO:0000256" key="5">
    <source>
        <dbReference type="ARBA" id="ARBA00023136"/>
    </source>
</evidence>
<accession>A0AAQ3KQW3</accession>
<comment type="cofactor">
    <cofactor evidence="6">
        <name>heme</name>
        <dbReference type="ChEBI" id="CHEBI:30413"/>
    </cofactor>
</comment>
<organism evidence="7 8">
    <name type="scientific">Canna indica</name>
    <name type="common">Indian-shot</name>
    <dbReference type="NCBI Taxonomy" id="4628"/>
    <lineage>
        <taxon>Eukaryota</taxon>
        <taxon>Viridiplantae</taxon>
        <taxon>Streptophyta</taxon>
        <taxon>Embryophyta</taxon>
        <taxon>Tracheophyta</taxon>
        <taxon>Spermatophyta</taxon>
        <taxon>Magnoliopsida</taxon>
        <taxon>Liliopsida</taxon>
        <taxon>Zingiberales</taxon>
        <taxon>Cannaceae</taxon>
        <taxon>Canna</taxon>
    </lineage>
</organism>
<dbReference type="GO" id="GO:0016020">
    <property type="term" value="C:membrane"/>
    <property type="evidence" value="ECO:0007669"/>
    <property type="project" value="UniProtKB-SubCell"/>
</dbReference>
<keyword evidence="5" id="KW-0472">Membrane</keyword>
<evidence type="ECO:0008006" key="9">
    <source>
        <dbReference type="Google" id="ProtNLM"/>
    </source>
</evidence>
<sequence>MLSASRLRDFHPARVAAMDRLIARIRAEALASDGGVWVLPNVRFAFFSILLSITFGVNLDKNSIIRADEKKVLQVRQEQLDTVILLINRRRSILKNPNLELNVTTFSYIDSLLNLKVDGCGSIPTDPELVTLCSELISGETDTTSTSIEWAMASIIDNPDIQDKLYKDIVSVVGDRSVDDPDLEKMLYLQAFVKELLRKHPSTYFSLIHAAVEAVKLGGYDVPPNVNLEMFLPTIAEDERLWLKPLEFNLKRFISVGETMDITRSTGIRMILFRAEWRICPGLAIGMTHISLMVARMV</sequence>
<reference evidence="7 8" key="1">
    <citation type="submission" date="2023-10" db="EMBL/GenBank/DDBJ databases">
        <title>Chromosome-scale genome assembly provides insights into flower coloration mechanisms of Canna indica.</title>
        <authorList>
            <person name="Li C."/>
        </authorList>
    </citation>
    <scope>NUCLEOTIDE SEQUENCE [LARGE SCALE GENOMIC DNA]</scope>
    <source>
        <tissue evidence="7">Flower</tissue>
    </source>
</reference>
<keyword evidence="6" id="KW-0408">Iron</keyword>
<dbReference type="AlphaFoldDB" id="A0AAQ3KQW3"/>
<evidence type="ECO:0000256" key="4">
    <source>
        <dbReference type="ARBA" id="ARBA00022989"/>
    </source>
</evidence>
<dbReference type="Pfam" id="PF00067">
    <property type="entry name" value="p450"/>
    <property type="match status" value="1"/>
</dbReference>
<gene>
    <name evidence="7" type="ORF">Cni_G21844</name>
</gene>
<protein>
    <recommendedName>
        <fullName evidence="9">Cytochrome P450</fullName>
    </recommendedName>
</protein>
<dbReference type="EMBL" id="CP136896">
    <property type="protein sequence ID" value="WOL13075.1"/>
    <property type="molecule type" value="Genomic_DNA"/>
</dbReference>
<feature type="binding site" description="axial binding residue" evidence="6">
    <location>
        <position position="280"/>
    </location>
    <ligand>
        <name>heme</name>
        <dbReference type="ChEBI" id="CHEBI:30413"/>
    </ligand>
    <ligandPart>
        <name>Fe</name>
        <dbReference type="ChEBI" id="CHEBI:18248"/>
    </ligandPart>
</feature>
<keyword evidence="6" id="KW-0349">Heme</keyword>